<sequence>MLRRAGPESWLRSLRGGVDLMDALDSGDVDSALRETPLCAVEAKIRVLDRRMGPMQRECNVPAHNLLGQDAAARRWGENVVAYRLGPGF</sequence>
<name>A0ABS0CPM7_9NOCA</name>
<keyword evidence="2" id="KW-1185">Reference proteome</keyword>
<dbReference type="RefSeq" id="WP_195129893.1">
    <property type="nucleotide sequence ID" value="NZ_JADLQX010000008.1"/>
</dbReference>
<dbReference type="Proteomes" id="UP000702209">
    <property type="component" value="Unassembled WGS sequence"/>
</dbReference>
<proteinExistence type="predicted"/>
<accession>A0ABS0CPM7</accession>
<organism evidence="1 2">
    <name type="scientific">Nocardia amamiensis</name>
    <dbReference type="NCBI Taxonomy" id="404578"/>
    <lineage>
        <taxon>Bacteria</taxon>
        <taxon>Bacillati</taxon>
        <taxon>Actinomycetota</taxon>
        <taxon>Actinomycetes</taxon>
        <taxon>Mycobacteriales</taxon>
        <taxon>Nocardiaceae</taxon>
        <taxon>Nocardia</taxon>
    </lineage>
</organism>
<comment type="caution">
    <text evidence="1">The sequence shown here is derived from an EMBL/GenBank/DDBJ whole genome shotgun (WGS) entry which is preliminary data.</text>
</comment>
<evidence type="ECO:0000313" key="1">
    <source>
        <dbReference type="EMBL" id="MBF6298598.1"/>
    </source>
</evidence>
<protein>
    <submittedName>
        <fullName evidence="1">Uncharacterized protein</fullName>
    </submittedName>
</protein>
<dbReference type="EMBL" id="JADLQX010000008">
    <property type="protein sequence ID" value="MBF6298598.1"/>
    <property type="molecule type" value="Genomic_DNA"/>
</dbReference>
<reference evidence="1 2" key="1">
    <citation type="submission" date="2020-10" db="EMBL/GenBank/DDBJ databases">
        <title>Identification of Nocardia species via Next-generation sequencing and recognition of intraspecies genetic diversity.</title>
        <authorList>
            <person name="Li P."/>
            <person name="Li P."/>
            <person name="Lu B."/>
        </authorList>
    </citation>
    <scope>NUCLEOTIDE SEQUENCE [LARGE SCALE GENOMIC DNA]</scope>
    <source>
        <strain evidence="1 2">BJ06-0157</strain>
    </source>
</reference>
<evidence type="ECO:0000313" key="2">
    <source>
        <dbReference type="Proteomes" id="UP000702209"/>
    </source>
</evidence>
<gene>
    <name evidence="1" type="ORF">IU459_13755</name>
</gene>